<feature type="compositionally biased region" description="Basic and acidic residues" evidence="1">
    <location>
        <begin position="77"/>
        <end position="107"/>
    </location>
</feature>
<reference evidence="2 3" key="1">
    <citation type="submission" date="2024-01" db="EMBL/GenBank/DDBJ databases">
        <title>Genome assemblies of Stephania.</title>
        <authorList>
            <person name="Yang L."/>
        </authorList>
    </citation>
    <scope>NUCLEOTIDE SEQUENCE [LARGE SCALE GENOMIC DNA]</scope>
    <source>
        <strain evidence="2">YNDBR</strain>
        <tissue evidence="2">Leaf</tissue>
    </source>
</reference>
<keyword evidence="3" id="KW-1185">Reference proteome</keyword>
<dbReference type="AlphaFoldDB" id="A0AAP0JLV9"/>
<dbReference type="PANTHER" id="PTHR33828:SF2">
    <property type="entry name" value="NUCLEOLIN"/>
    <property type="match status" value="1"/>
</dbReference>
<proteinExistence type="predicted"/>
<feature type="compositionally biased region" description="Low complexity" evidence="1">
    <location>
        <begin position="173"/>
        <end position="192"/>
    </location>
</feature>
<protein>
    <submittedName>
        <fullName evidence="2">Uncharacterized protein</fullName>
    </submittedName>
</protein>
<evidence type="ECO:0000313" key="2">
    <source>
        <dbReference type="EMBL" id="KAK9136468.1"/>
    </source>
</evidence>
<name>A0AAP0JLV9_9MAGN</name>
<evidence type="ECO:0000313" key="3">
    <source>
        <dbReference type="Proteomes" id="UP001420932"/>
    </source>
</evidence>
<comment type="caution">
    <text evidence="2">The sequence shown here is derived from an EMBL/GenBank/DDBJ whole genome shotgun (WGS) entry which is preliminary data.</text>
</comment>
<dbReference type="PANTHER" id="PTHR33828">
    <property type="entry name" value="OS05G0596200 PROTEIN"/>
    <property type="match status" value="1"/>
</dbReference>
<feature type="region of interest" description="Disordered" evidence="1">
    <location>
        <begin position="34"/>
        <end position="107"/>
    </location>
</feature>
<dbReference type="EMBL" id="JBBNAF010000006">
    <property type="protein sequence ID" value="KAK9136468.1"/>
    <property type="molecule type" value="Genomic_DNA"/>
</dbReference>
<organism evidence="2 3">
    <name type="scientific">Stephania yunnanensis</name>
    <dbReference type="NCBI Taxonomy" id="152371"/>
    <lineage>
        <taxon>Eukaryota</taxon>
        <taxon>Viridiplantae</taxon>
        <taxon>Streptophyta</taxon>
        <taxon>Embryophyta</taxon>
        <taxon>Tracheophyta</taxon>
        <taxon>Spermatophyta</taxon>
        <taxon>Magnoliopsida</taxon>
        <taxon>Ranunculales</taxon>
        <taxon>Menispermaceae</taxon>
        <taxon>Menispermoideae</taxon>
        <taxon>Cissampelideae</taxon>
        <taxon>Stephania</taxon>
    </lineage>
</organism>
<evidence type="ECO:0000256" key="1">
    <source>
        <dbReference type="SAM" id="MobiDB-lite"/>
    </source>
</evidence>
<feature type="compositionally biased region" description="Polar residues" evidence="1">
    <location>
        <begin position="193"/>
        <end position="209"/>
    </location>
</feature>
<gene>
    <name evidence="2" type="ORF">Syun_015798</name>
</gene>
<dbReference type="Proteomes" id="UP001420932">
    <property type="component" value="Unassembled WGS sequence"/>
</dbReference>
<accession>A0AAP0JLV9</accession>
<feature type="region of interest" description="Disordered" evidence="1">
    <location>
        <begin position="173"/>
        <end position="210"/>
    </location>
</feature>
<sequence length="226" mass="25480">MSAERKKSVKAEVEDEEEKISLVSLVKNSKKKSFINNGKSAKVKKEEYSDEEDDEPVNKKSSKKGEKDVKVKKKMKKKEEESGVAKKREKKVFDLPGQKRDPPEERDPLRIFYESLYQQVPTSEMAAFWMMESGLLPLEVAKKVYEKKQKKNQQLKLRSPIKAVSSVTKTSRTVTVKKTTSSQGSSVKSKITQSKTTVKQSKSGDQRSTVAPGLFCCGVRIGLLKS</sequence>